<proteinExistence type="predicted"/>
<protein>
    <submittedName>
        <fullName evidence="1">SIR2-like protein</fullName>
    </submittedName>
</protein>
<name>A0A2P8D2Y9_9BACT</name>
<dbReference type="OrthoDB" id="198887at2"/>
<dbReference type="RefSeq" id="WP_106523484.1">
    <property type="nucleotide sequence ID" value="NZ_PYGD01000005.1"/>
</dbReference>
<evidence type="ECO:0000313" key="2">
    <source>
        <dbReference type="Proteomes" id="UP000240572"/>
    </source>
</evidence>
<keyword evidence="2" id="KW-1185">Reference proteome</keyword>
<gene>
    <name evidence="1" type="ORF">B0I18_105172</name>
</gene>
<reference evidence="1 2" key="1">
    <citation type="submission" date="2018-03" db="EMBL/GenBank/DDBJ databases">
        <title>Genomic Encyclopedia of Type Strains, Phase III (KMG-III): the genomes of soil and plant-associated and newly described type strains.</title>
        <authorList>
            <person name="Whitman W."/>
        </authorList>
    </citation>
    <scope>NUCLEOTIDE SEQUENCE [LARGE SCALE GENOMIC DNA]</scope>
    <source>
        <strain evidence="1 2">CGMCC 1.12700</strain>
    </source>
</reference>
<accession>A0A2P8D2Y9</accession>
<dbReference type="Proteomes" id="UP000240572">
    <property type="component" value="Unassembled WGS sequence"/>
</dbReference>
<organism evidence="1 2">
    <name type="scientific">Taibaiella chishuiensis</name>
    <dbReference type="NCBI Taxonomy" id="1434707"/>
    <lineage>
        <taxon>Bacteria</taxon>
        <taxon>Pseudomonadati</taxon>
        <taxon>Bacteroidota</taxon>
        <taxon>Chitinophagia</taxon>
        <taxon>Chitinophagales</taxon>
        <taxon>Chitinophagaceae</taxon>
        <taxon>Taibaiella</taxon>
    </lineage>
</organism>
<dbReference type="AlphaFoldDB" id="A0A2P8D2Y9"/>
<dbReference type="Pfam" id="PF13289">
    <property type="entry name" value="SIR2_2"/>
    <property type="match status" value="1"/>
</dbReference>
<dbReference type="EMBL" id="PYGD01000005">
    <property type="protein sequence ID" value="PSK91587.1"/>
    <property type="molecule type" value="Genomic_DNA"/>
</dbReference>
<evidence type="ECO:0000313" key="1">
    <source>
        <dbReference type="EMBL" id="PSK91587.1"/>
    </source>
</evidence>
<comment type="caution">
    <text evidence="1">The sequence shown here is derived from an EMBL/GenBank/DDBJ whole genome shotgun (WGS) entry which is preliminary data.</text>
</comment>
<sequence length="289" mass="33647">MKDLALLIGNGVNAISKGITWDNLLDNLLAFCKDDCSIKDKQKPFPLFYEEIFLNAFKLKRIGKELALKEFIAQNVSRIEANEIHELIRNIAPAHVITTNYDFLLEGSEPQKNDGLVYENLYSIFRRYEIGTTTFWHIHGDCRSPMSINLGYEHYGGQLQKMRNYAASVPDYKSNRIVKRSLVKRLQQGKEFEIIQSWIDLFFVKDIHIIGLTLDFVETDLWWLLTYRARQLLYKQKIKFTNNITYYIPEAFVKTACFKLDLLKANGVEIKVINKAHGISYYKEILSSI</sequence>